<sequence length="199" mass="22134">MSRSEDQVLDELLSHLPPGWIWRRDRDSLIAALLSPLAGGIADVEELAEEMLHEVDPRLASVCLPDFERVLGPDPCGRDTSTMSLADRRQLAHQRWTARGGASRQYFIDLAAMRGIAITISENRVSYAGRLVAGGKLVEPPQQFVWTVHLPSLTRKRLFTAGASQAGERLVTFTLSDIECDIRRLKPAHTEVVFRYGSA</sequence>
<gene>
    <name evidence="1" type="ORF">ACFPPC_11015</name>
</gene>
<accession>A0ABW0HAL5</accession>
<evidence type="ECO:0000313" key="2">
    <source>
        <dbReference type="Proteomes" id="UP001596104"/>
    </source>
</evidence>
<organism evidence="1 2">
    <name type="scientific">Bosea vestrisii</name>
    <dbReference type="NCBI Taxonomy" id="151416"/>
    <lineage>
        <taxon>Bacteria</taxon>
        <taxon>Pseudomonadati</taxon>
        <taxon>Pseudomonadota</taxon>
        <taxon>Alphaproteobacteria</taxon>
        <taxon>Hyphomicrobiales</taxon>
        <taxon>Boseaceae</taxon>
        <taxon>Bosea</taxon>
    </lineage>
</organism>
<dbReference type="RefSeq" id="WP_377008123.1">
    <property type="nucleotide sequence ID" value="NZ_JBHSLV010000019.1"/>
</dbReference>
<dbReference type="EMBL" id="JBHSLV010000019">
    <property type="protein sequence ID" value="MFC5393164.1"/>
    <property type="molecule type" value="Genomic_DNA"/>
</dbReference>
<protein>
    <submittedName>
        <fullName evidence="1">YmfQ family protein</fullName>
    </submittedName>
</protein>
<dbReference type="Proteomes" id="UP001596104">
    <property type="component" value="Unassembled WGS sequence"/>
</dbReference>
<keyword evidence="2" id="KW-1185">Reference proteome</keyword>
<proteinExistence type="predicted"/>
<dbReference type="Pfam" id="PF10076">
    <property type="entry name" value="Phage_Mu_Gp48"/>
    <property type="match status" value="1"/>
</dbReference>
<name>A0ABW0HAL5_9HYPH</name>
<comment type="caution">
    <text evidence="1">The sequence shown here is derived from an EMBL/GenBank/DDBJ whole genome shotgun (WGS) entry which is preliminary data.</text>
</comment>
<evidence type="ECO:0000313" key="1">
    <source>
        <dbReference type="EMBL" id="MFC5393164.1"/>
    </source>
</evidence>
<reference evidence="2" key="1">
    <citation type="journal article" date="2019" name="Int. J. Syst. Evol. Microbiol.">
        <title>The Global Catalogue of Microorganisms (GCM) 10K type strain sequencing project: providing services to taxonomists for standard genome sequencing and annotation.</title>
        <authorList>
            <consortium name="The Broad Institute Genomics Platform"/>
            <consortium name="The Broad Institute Genome Sequencing Center for Infectious Disease"/>
            <person name="Wu L."/>
            <person name="Ma J."/>
        </authorList>
    </citation>
    <scope>NUCLEOTIDE SEQUENCE [LARGE SCALE GENOMIC DNA]</scope>
    <source>
        <strain evidence="2">CGMCC 1.16326</strain>
    </source>
</reference>
<dbReference type="InterPro" id="IPR018755">
    <property type="entry name" value="Phage_Mu_Gp48"/>
</dbReference>